<comment type="caution">
    <text evidence="3">The sequence shown here is derived from an EMBL/GenBank/DDBJ whole genome shotgun (WGS) entry which is preliminary data.</text>
</comment>
<keyword evidence="4" id="KW-1185">Reference proteome</keyword>
<gene>
    <name evidence="3" type="ORF">HF526_09505</name>
</gene>
<feature type="transmembrane region" description="Helical" evidence="1">
    <location>
        <begin position="111"/>
        <end position="132"/>
    </location>
</feature>
<keyword evidence="1" id="KW-0812">Transmembrane</keyword>
<feature type="transmembrane region" description="Helical" evidence="1">
    <location>
        <begin position="78"/>
        <end position="99"/>
    </location>
</feature>
<protein>
    <recommendedName>
        <fullName evidence="2">SPW repeat-containing integral membrane domain-containing protein</fullName>
    </recommendedName>
</protein>
<feature type="transmembrane region" description="Helical" evidence="1">
    <location>
        <begin position="52"/>
        <end position="72"/>
    </location>
</feature>
<proteinExistence type="predicted"/>
<dbReference type="Proteomes" id="UP000820669">
    <property type="component" value="Unassembled WGS sequence"/>
</dbReference>
<feature type="transmembrane region" description="Helical" evidence="1">
    <location>
        <begin position="22"/>
        <end position="43"/>
    </location>
</feature>
<reference evidence="3 4" key="1">
    <citation type="submission" date="2020-04" db="EMBL/GenBank/DDBJ databases">
        <authorList>
            <person name="Klaysubun C."/>
            <person name="Duangmal K."/>
            <person name="Lipun K."/>
        </authorList>
    </citation>
    <scope>NUCLEOTIDE SEQUENCE [LARGE SCALE GENOMIC DNA]</scope>
    <source>
        <strain evidence="3 4">K10HN5</strain>
    </source>
</reference>
<dbReference type="EMBL" id="JAAXLA010000013">
    <property type="protein sequence ID" value="NMH97546.1"/>
    <property type="molecule type" value="Genomic_DNA"/>
</dbReference>
<accession>A0ABX1SB04</accession>
<name>A0ABX1SB04_9PSEU</name>
<feature type="domain" description="SPW repeat-containing integral membrane" evidence="2">
    <location>
        <begin position="24"/>
        <end position="122"/>
    </location>
</feature>
<sequence length="158" mass="16755">MSDEHARIVMGAHGDGRGLFSLTWPSALVVVAGIWLLVAPLVIDRVGSRDGVWSDVAIGAALVLSGSVRIVFPVRTVLLGLVNAALGVWLVLAPFALHYQGVSVPARANDLLVGMAVTVLAVVSAINCSFAWQPAEVRRGHRTGWPHAFRCPPASPHR</sequence>
<evidence type="ECO:0000256" key="1">
    <source>
        <dbReference type="SAM" id="Phobius"/>
    </source>
</evidence>
<organism evidence="3 4">
    <name type="scientific">Pseudonocardia acidicola</name>
    <dbReference type="NCBI Taxonomy" id="2724939"/>
    <lineage>
        <taxon>Bacteria</taxon>
        <taxon>Bacillati</taxon>
        <taxon>Actinomycetota</taxon>
        <taxon>Actinomycetes</taxon>
        <taxon>Pseudonocardiales</taxon>
        <taxon>Pseudonocardiaceae</taxon>
        <taxon>Pseudonocardia</taxon>
    </lineage>
</organism>
<dbReference type="InterPro" id="IPR005530">
    <property type="entry name" value="SPW"/>
</dbReference>
<evidence type="ECO:0000313" key="4">
    <source>
        <dbReference type="Proteomes" id="UP000820669"/>
    </source>
</evidence>
<keyword evidence="1" id="KW-1133">Transmembrane helix</keyword>
<evidence type="ECO:0000259" key="2">
    <source>
        <dbReference type="Pfam" id="PF03779"/>
    </source>
</evidence>
<dbReference type="RefSeq" id="WP_169380996.1">
    <property type="nucleotide sequence ID" value="NZ_JAAXLA010000013.1"/>
</dbReference>
<dbReference type="Pfam" id="PF03779">
    <property type="entry name" value="SPW"/>
    <property type="match status" value="1"/>
</dbReference>
<evidence type="ECO:0000313" key="3">
    <source>
        <dbReference type="EMBL" id="NMH97546.1"/>
    </source>
</evidence>
<keyword evidence="1" id="KW-0472">Membrane</keyword>